<proteinExistence type="predicted"/>
<dbReference type="AlphaFoldDB" id="A0A4U5NXR8"/>
<sequence>MHYRDSANHTLQFGKEYLIPKAETVTLCVIKCHETPGCVGGSFQDMATQGPNACKLTSTYQVIEERVDTPNNVKFDDSVSFLLFSKAPSCIDDFDDLLLKRS</sequence>
<reference evidence="1 2" key="2">
    <citation type="journal article" date="2019" name="G3 (Bethesda)">
        <title>Hybrid Assembly of the Genome of the Entomopathogenic Nematode Steinernema carpocapsae Identifies the X-Chromosome.</title>
        <authorList>
            <person name="Serra L."/>
            <person name="Macchietto M."/>
            <person name="Macias-Munoz A."/>
            <person name="McGill C.J."/>
            <person name="Rodriguez I.M."/>
            <person name="Rodriguez B."/>
            <person name="Murad R."/>
            <person name="Mortazavi A."/>
        </authorList>
    </citation>
    <scope>NUCLEOTIDE SEQUENCE [LARGE SCALE GENOMIC DNA]</scope>
    <source>
        <strain evidence="1 2">ALL</strain>
    </source>
</reference>
<accession>A0A4U5NXR8</accession>
<dbReference type="EMBL" id="AZBU02000003">
    <property type="protein sequence ID" value="TKR88409.1"/>
    <property type="molecule type" value="Genomic_DNA"/>
</dbReference>
<comment type="caution">
    <text evidence="1">The sequence shown here is derived from an EMBL/GenBank/DDBJ whole genome shotgun (WGS) entry which is preliminary data.</text>
</comment>
<reference evidence="1 2" key="1">
    <citation type="journal article" date="2015" name="Genome Biol.">
        <title>Comparative genomics of Steinernema reveals deeply conserved gene regulatory networks.</title>
        <authorList>
            <person name="Dillman A.R."/>
            <person name="Macchietto M."/>
            <person name="Porter C.F."/>
            <person name="Rogers A."/>
            <person name="Williams B."/>
            <person name="Antoshechkin I."/>
            <person name="Lee M.M."/>
            <person name="Goodwin Z."/>
            <person name="Lu X."/>
            <person name="Lewis E.E."/>
            <person name="Goodrich-Blair H."/>
            <person name="Stock S.P."/>
            <person name="Adams B.J."/>
            <person name="Sternberg P.W."/>
            <person name="Mortazavi A."/>
        </authorList>
    </citation>
    <scope>NUCLEOTIDE SEQUENCE [LARGE SCALE GENOMIC DNA]</scope>
    <source>
        <strain evidence="1 2">ALL</strain>
    </source>
</reference>
<organism evidence="1 2">
    <name type="scientific">Steinernema carpocapsae</name>
    <name type="common">Entomopathogenic nematode</name>
    <dbReference type="NCBI Taxonomy" id="34508"/>
    <lineage>
        <taxon>Eukaryota</taxon>
        <taxon>Metazoa</taxon>
        <taxon>Ecdysozoa</taxon>
        <taxon>Nematoda</taxon>
        <taxon>Chromadorea</taxon>
        <taxon>Rhabditida</taxon>
        <taxon>Tylenchina</taxon>
        <taxon>Panagrolaimomorpha</taxon>
        <taxon>Strongyloidoidea</taxon>
        <taxon>Steinernematidae</taxon>
        <taxon>Steinernema</taxon>
    </lineage>
</organism>
<evidence type="ECO:0000313" key="2">
    <source>
        <dbReference type="Proteomes" id="UP000298663"/>
    </source>
</evidence>
<dbReference type="Proteomes" id="UP000298663">
    <property type="component" value="Unassembled WGS sequence"/>
</dbReference>
<protein>
    <submittedName>
        <fullName evidence="1">Uncharacterized protein</fullName>
    </submittedName>
</protein>
<evidence type="ECO:0000313" key="1">
    <source>
        <dbReference type="EMBL" id="TKR88409.1"/>
    </source>
</evidence>
<name>A0A4U5NXR8_STECR</name>
<keyword evidence="2" id="KW-1185">Reference proteome</keyword>
<gene>
    <name evidence="1" type="ORF">L596_012662</name>
</gene>